<dbReference type="InterPro" id="IPR036390">
    <property type="entry name" value="WH_DNA-bd_sf"/>
</dbReference>
<dbReference type="EMBL" id="JABAEW010000003">
    <property type="protein sequence ID" value="NMD85405.1"/>
    <property type="molecule type" value="Genomic_DNA"/>
</dbReference>
<evidence type="ECO:0000259" key="4">
    <source>
        <dbReference type="PROSITE" id="PS50949"/>
    </source>
</evidence>
<reference evidence="6 7" key="1">
    <citation type="submission" date="2018-04" db="EMBL/GenBank/DDBJ databases">
        <title>Genomic Encyclopedia of Type Strains, Phase IV (KMG-IV): sequencing the most valuable type-strain genomes for metagenomic binning, comparative biology and taxonomic classification.</title>
        <authorList>
            <person name="Goeker M."/>
        </authorList>
    </citation>
    <scope>NUCLEOTIDE SEQUENCE [LARGE SCALE GENOMIC DNA]</scope>
    <source>
        <strain evidence="6 7">DSM 14823</strain>
    </source>
</reference>
<dbReference type="SUPFAM" id="SSF46785">
    <property type="entry name" value="Winged helix' DNA-binding domain"/>
    <property type="match status" value="1"/>
</dbReference>
<dbReference type="SMART" id="SM00345">
    <property type="entry name" value="HTH_GNTR"/>
    <property type="match status" value="1"/>
</dbReference>
<evidence type="ECO:0000313" key="8">
    <source>
        <dbReference type="Proteomes" id="UP000576225"/>
    </source>
</evidence>
<dbReference type="GO" id="GO:0045892">
    <property type="term" value="P:negative regulation of DNA-templated transcription"/>
    <property type="evidence" value="ECO:0007669"/>
    <property type="project" value="TreeGrafter"/>
</dbReference>
<dbReference type="Gene3D" id="3.40.50.2300">
    <property type="match status" value="2"/>
</dbReference>
<dbReference type="Pfam" id="PF00392">
    <property type="entry name" value="GntR"/>
    <property type="match status" value="1"/>
</dbReference>
<dbReference type="Proteomes" id="UP000576225">
    <property type="component" value="Unassembled WGS sequence"/>
</dbReference>
<keyword evidence="2" id="KW-0238">DNA-binding</keyword>
<dbReference type="PANTHER" id="PTHR44846">
    <property type="entry name" value="MANNOSYL-D-GLYCERATE TRANSPORT/METABOLISM SYSTEM REPRESSOR MNGR-RELATED"/>
    <property type="match status" value="1"/>
</dbReference>
<dbReference type="InterPro" id="IPR036388">
    <property type="entry name" value="WH-like_DNA-bd_sf"/>
</dbReference>
<name>A0A2U1B942_9BACT</name>
<dbReference type="PROSITE" id="PS50949">
    <property type="entry name" value="HTH_GNTR"/>
    <property type="match status" value="1"/>
</dbReference>
<accession>A0A2U1B942</accession>
<dbReference type="OrthoDB" id="199743at2"/>
<dbReference type="CDD" id="cd07377">
    <property type="entry name" value="WHTH_GntR"/>
    <property type="match status" value="1"/>
</dbReference>
<sequence>MSIREEITHHFREGIQTGRYLPGAPLPSSQTIAEQFRTTPPNVQRALTLLVEEGLIVREPRIGTFVREKRRQLTGVAIYLPDFAHGGIFPFRRLYLRMLETELIRRGLHCRIVVDNAGGNGLQELRRLARSGAVQAVAFVDLCKENIAELIKLPIPAVGLSTNPAVPHVEINYGRFLKPLARAFRQAGCRRVAAITSLDPEFIRNQPGNHGLPWIRSMVEPRFAETGISLIHNLTFDHLIDFPPDQYDTLAYREFMEVRALPEQPDGLLIYPDSLLPGVMTAMVKCGVDPVRDYRLVAIHRNREFPRLFPGPCLWLELSVEQMVHETVELIFRRYQGEDIRKTVIEHRLVPSSGA</sequence>
<dbReference type="AlphaFoldDB" id="A0A2U1B942"/>
<comment type="caution">
    <text evidence="6">The sequence shown here is derived from an EMBL/GenBank/DDBJ whole genome shotgun (WGS) entry which is preliminary data.</text>
</comment>
<keyword evidence="1" id="KW-0805">Transcription regulation</keyword>
<dbReference type="GO" id="GO:0003677">
    <property type="term" value="F:DNA binding"/>
    <property type="evidence" value="ECO:0007669"/>
    <property type="project" value="UniProtKB-KW"/>
</dbReference>
<evidence type="ECO:0000256" key="3">
    <source>
        <dbReference type="ARBA" id="ARBA00023163"/>
    </source>
</evidence>
<evidence type="ECO:0000313" key="6">
    <source>
        <dbReference type="EMBL" id="PVY45175.1"/>
    </source>
</evidence>
<evidence type="ECO:0000256" key="1">
    <source>
        <dbReference type="ARBA" id="ARBA00023015"/>
    </source>
</evidence>
<dbReference type="SUPFAM" id="SSF53822">
    <property type="entry name" value="Periplasmic binding protein-like I"/>
    <property type="match status" value="1"/>
</dbReference>
<organism evidence="6 7">
    <name type="scientific">Victivallis vadensis</name>
    <dbReference type="NCBI Taxonomy" id="172901"/>
    <lineage>
        <taxon>Bacteria</taxon>
        <taxon>Pseudomonadati</taxon>
        <taxon>Lentisphaerota</taxon>
        <taxon>Lentisphaeria</taxon>
        <taxon>Victivallales</taxon>
        <taxon>Victivallaceae</taxon>
        <taxon>Victivallis</taxon>
    </lineage>
</organism>
<evidence type="ECO:0000256" key="2">
    <source>
        <dbReference type="ARBA" id="ARBA00023125"/>
    </source>
</evidence>
<dbReference type="PANTHER" id="PTHR44846:SF17">
    <property type="entry name" value="GNTR-FAMILY TRANSCRIPTIONAL REGULATOR"/>
    <property type="match status" value="1"/>
</dbReference>
<gene>
    <name evidence="6" type="ORF">C8D82_10389</name>
    <name evidence="5" type="ORF">HF882_02280</name>
</gene>
<dbReference type="Gene3D" id="1.10.10.10">
    <property type="entry name" value="Winged helix-like DNA-binding domain superfamily/Winged helix DNA-binding domain"/>
    <property type="match status" value="1"/>
</dbReference>
<keyword evidence="3" id="KW-0804">Transcription</keyword>
<dbReference type="RefSeq" id="WP_116882747.1">
    <property type="nucleotide sequence ID" value="NZ_CABMMC010000059.1"/>
</dbReference>
<proteinExistence type="predicted"/>
<protein>
    <submittedName>
        <fullName evidence="5">GntR family transcriptional regulator</fullName>
    </submittedName>
    <submittedName>
        <fullName evidence="6">Regulatory GntR family protein</fullName>
    </submittedName>
</protein>
<dbReference type="Proteomes" id="UP000245959">
    <property type="component" value="Unassembled WGS sequence"/>
</dbReference>
<evidence type="ECO:0000313" key="5">
    <source>
        <dbReference type="EMBL" id="NMD85405.1"/>
    </source>
</evidence>
<evidence type="ECO:0000313" key="7">
    <source>
        <dbReference type="Proteomes" id="UP000245959"/>
    </source>
</evidence>
<dbReference type="EMBL" id="QEKH01000003">
    <property type="protein sequence ID" value="PVY45175.1"/>
    <property type="molecule type" value="Genomic_DNA"/>
</dbReference>
<dbReference type="InterPro" id="IPR028082">
    <property type="entry name" value="Peripla_BP_I"/>
</dbReference>
<dbReference type="InterPro" id="IPR050679">
    <property type="entry name" value="Bact_HTH_transcr_reg"/>
</dbReference>
<dbReference type="GO" id="GO:0003700">
    <property type="term" value="F:DNA-binding transcription factor activity"/>
    <property type="evidence" value="ECO:0007669"/>
    <property type="project" value="InterPro"/>
</dbReference>
<feature type="domain" description="HTH gntR-type" evidence="4">
    <location>
        <begin position="1"/>
        <end position="69"/>
    </location>
</feature>
<reference evidence="5 8" key="2">
    <citation type="submission" date="2020-04" db="EMBL/GenBank/DDBJ databases">
        <authorList>
            <person name="Hitch T.C.A."/>
            <person name="Wylensek D."/>
            <person name="Clavel T."/>
        </authorList>
    </citation>
    <scope>NUCLEOTIDE SEQUENCE [LARGE SCALE GENOMIC DNA]</scope>
    <source>
        <strain evidence="5 8">COR2-253-APC-1A</strain>
    </source>
</reference>
<keyword evidence="7" id="KW-1185">Reference proteome</keyword>
<dbReference type="GeneID" id="78294077"/>
<dbReference type="InterPro" id="IPR000524">
    <property type="entry name" value="Tscrpt_reg_HTH_GntR"/>
</dbReference>